<dbReference type="SMART" id="SM00347">
    <property type="entry name" value="HTH_MARR"/>
    <property type="match status" value="1"/>
</dbReference>
<dbReference type="InterPro" id="IPR000835">
    <property type="entry name" value="HTH_MarR-typ"/>
</dbReference>
<keyword evidence="1" id="KW-0805">Transcription regulation</keyword>
<keyword evidence="6" id="KW-1185">Reference proteome</keyword>
<protein>
    <submittedName>
        <fullName evidence="5">MarR family transcriptional regulator</fullName>
    </submittedName>
</protein>
<dbReference type="InterPro" id="IPR023187">
    <property type="entry name" value="Tscrpt_reg_MarR-type_CS"/>
</dbReference>
<keyword evidence="2" id="KW-0238">DNA-binding</keyword>
<evidence type="ECO:0000256" key="3">
    <source>
        <dbReference type="ARBA" id="ARBA00023163"/>
    </source>
</evidence>
<organism evidence="5 6">
    <name type="scientific">Nocardiopsis rhodophaea</name>
    <dbReference type="NCBI Taxonomy" id="280238"/>
    <lineage>
        <taxon>Bacteria</taxon>
        <taxon>Bacillati</taxon>
        <taxon>Actinomycetota</taxon>
        <taxon>Actinomycetes</taxon>
        <taxon>Streptosporangiales</taxon>
        <taxon>Nocardiopsidaceae</taxon>
        <taxon>Nocardiopsis</taxon>
    </lineage>
</organism>
<gene>
    <name evidence="5" type="ORF">GCM10009799_25110</name>
</gene>
<comment type="caution">
    <text evidence="5">The sequence shown here is derived from an EMBL/GenBank/DDBJ whole genome shotgun (WGS) entry which is preliminary data.</text>
</comment>
<dbReference type="PRINTS" id="PR00598">
    <property type="entry name" value="HTHMARR"/>
</dbReference>
<accession>A0ABN2T228</accession>
<dbReference type="InterPro" id="IPR036388">
    <property type="entry name" value="WH-like_DNA-bd_sf"/>
</dbReference>
<dbReference type="Proteomes" id="UP001501585">
    <property type="component" value="Unassembled WGS sequence"/>
</dbReference>
<dbReference type="Gene3D" id="1.10.10.10">
    <property type="entry name" value="Winged helix-like DNA-binding domain superfamily/Winged helix DNA-binding domain"/>
    <property type="match status" value="1"/>
</dbReference>
<evidence type="ECO:0000259" key="4">
    <source>
        <dbReference type="PROSITE" id="PS50995"/>
    </source>
</evidence>
<dbReference type="PANTHER" id="PTHR33164">
    <property type="entry name" value="TRANSCRIPTIONAL REGULATOR, MARR FAMILY"/>
    <property type="match status" value="1"/>
</dbReference>
<dbReference type="InterPro" id="IPR036390">
    <property type="entry name" value="WH_DNA-bd_sf"/>
</dbReference>
<dbReference type="SUPFAM" id="SSF46785">
    <property type="entry name" value="Winged helix' DNA-binding domain"/>
    <property type="match status" value="1"/>
</dbReference>
<reference evidence="5 6" key="1">
    <citation type="journal article" date="2019" name="Int. J. Syst. Evol. Microbiol.">
        <title>The Global Catalogue of Microorganisms (GCM) 10K type strain sequencing project: providing services to taxonomists for standard genome sequencing and annotation.</title>
        <authorList>
            <consortium name="The Broad Institute Genomics Platform"/>
            <consortium name="The Broad Institute Genome Sequencing Center for Infectious Disease"/>
            <person name="Wu L."/>
            <person name="Ma J."/>
        </authorList>
    </citation>
    <scope>NUCLEOTIDE SEQUENCE [LARGE SCALE GENOMIC DNA]</scope>
    <source>
        <strain evidence="5 6">JCM 15313</strain>
    </source>
</reference>
<dbReference type="PROSITE" id="PS50995">
    <property type="entry name" value="HTH_MARR_2"/>
    <property type="match status" value="1"/>
</dbReference>
<keyword evidence="3" id="KW-0804">Transcription</keyword>
<dbReference type="EMBL" id="BAAAPC010000009">
    <property type="protein sequence ID" value="GAA1997081.1"/>
    <property type="molecule type" value="Genomic_DNA"/>
</dbReference>
<dbReference type="PANTHER" id="PTHR33164:SF104">
    <property type="entry name" value="TRANSCRIPTIONAL REGULATORY PROTEIN"/>
    <property type="match status" value="1"/>
</dbReference>
<evidence type="ECO:0000313" key="5">
    <source>
        <dbReference type="EMBL" id="GAA1997081.1"/>
    </source>
</evidence>
<dbReference type="InterPro" id="IPR039422">
    <property type="entry name" value="MarR/SlyA-like"/>
</dbReference>
<dbReference type="PROSITE" id="PS01117">
    <property type="entry name" value="HTH_MARR_1"/>
    <property type="match status" value="1"/>
</dbReference>
<evidence type="ECO:0000313" key="6">
    <source>
        <dbReference type="Proteomes" id="UP001501585"/>
    </source>
</evidence>
<name>A0ABN2T228_9ACTN</name>
<dbReference type="Pfam" id="PF12802">
    <property type="entry name" value="MarR_2"/>
    <property type="match status" value="1"/>
</dbReference>
<proteinExistence type="predicted"/>
<evidence type="ECO:0000256" key="1">
    <source>
        <dbReference type="ARBA" id="ARBA00023015"/>
    </source>
</evidence>
<feature type="domain" description="HTH marR-type" evidence="4">
    <location>
        <begin position="15"/>
        <end position="150"/>
    </location>
</feature>
<evidence type="ECO:0000256" key="2">
    <source>
        <dbReference type="ARBA" id="ARBA00023125"/>
    </source>
</evidence>
<sequence>MQDRGGGRVATDRLAEEAWEALARAHLALMRRLQEDFRGWEISMREYDVLFTLARCPSGGTRLRDLSEHVLLTQPSISRLVERMEGSGLVARGGDPEDRRGTVVRLTDRGRAVVRRVGREHAAAIARYLGSALTPEELRTLTELSGKLRAAQARQGG</sequence>